<evidence type="ECO:0000313" key="3">
    <source>
        <dbReference type="Proteomes" id="UP000528286"/>
    </source>
</evidence>
<dbReference type="RefSeq" id="WP_183366218.1">
    <property type="nucleotide sequence ID" value="NZ_JACIEZ010000003.1"/>
</dbReference>
<dbReference type="EMBL" id="JACIEZ010000003">
    <property type="protein sequence ID" value="MBB4064927.1"/>
    <property type="molecule type" value="Genomic_DNA"/>
</dbReference>
<name>A0A7W6NL35_9HYPH</name>
<dbReference type="Proteomes" id="UP000528286">
    <property type="component" value="Unassembled WGS sequence"/>
</dbReference>
<dbReference type="InterPro" id="IPR015000">
    <property type="entry name" value="EipB-like"/>
</dbReference>
<feature type="signal peptide" evidence="1">
    <location>
        <begin position="1"/>
        <end position="21"/>
    </location>
</feature>
<feature type="chain" id="PRO_5030577184" description="ATP/GTP-binding site motif A" evidence="1">
    <location>
        <begin position="22"/>
        <end position="272"/>
    </location>
</feature>
<evidence type="ECO:0000313" key="2">
    <source>
        <dbReference type="EMBL" id="MBB4064927.1"/>
    </source>
</evidence>
<proteinExistence type="predicted"/>
<dbReference type="AlphaFoldDB" id="A0A7W6NL35"/>
<comment type="caution">
    <text evidence="2">The sequence shown here is derived from an EMBL/GenBank/DDBJ whole genome shotgun (WGS) entry which is preliminary data.</text>
</comment>
<keyword evidence="3" id="KW-1185">Reference proteome</keyword>
<dbReference type="Pfam" id="PF08904">
    <property type="entry name" value="EipB_like"/>
    <property type="match status" value="1"/>
</dbReference>
<evidence type="ECO:0008006" key="4">
    <source>
        <dbReference type="Google" id="ProtNLM"/>
    </source>
</evidence>
<evidence type="ECO:0000256" key="1">
    <source>
        <dbReference type="SAM" id="SignalP"/>
    </source>
</evidence>
<sequence length="272" mass="30043">MFRSRLAAVLIVTAMASPVAAAAGQPEDLVPHRAVYDLTLREANERAGIAGIYGRMVYEFRGSACAGYTTNFRFVTQIDTGEEKRLSDQQTTTYEDLNSRTFRFNTKSFTDQQLDKEVSGDAVERAGRIKVSLERPDKREVDLDGGRFPTEHMMDVLKSAREGKFLFESRIFDGSDTADQTLLATTVIGKPGKAAGDDPELAHASPLAGSEFWPVTIAYFNEGKAADAPPIYRMAFKLYGNGVIRDLTMDYSDYVLNGKLTKLDILPPDACK</sequence>
<organism evidence="2 3">
    <name type="scientific">Gellertiella hungarica</name>
    <dbReference type="NCBI Taxonomy" id="1572859"/>
    <lineage>
        <taxon>Bacteria</taxon>
        <taxon>Pseudomonadati</taxon>
        <taxon>Pseudomonadota</taxon>
        <taxon>Alphaproteobacteria</taxon>
        <taxon>Hyphomicrobiales</taxon>
        <taxon>Rhizobiaceae</taxon>
        <taxon>Gellertiella</taxon>
    </lineage>
</organism>
<accession>A0A7W6NL35</accession>
<gene>
    <name evidence="2" type="ORF">GGR23_002114</name>
</gene>
<keyword evidence="1" id="KW-0732">Signal</keyword>
<protein>
    <recommendedName>
        <fullName evidence="4">ATP/GTP-binding site motif A</fullName>
    </recommendedName>
</protein>
<reference evidence="2 3" key="1">
    <citation type="submission" date="2020-08" db="EMBL/GenBank/DDBJ databases">
        <title>Genomic Encyclopedia of Type Strains, Phase IV (KMG-IV): sequencing the most valuable type-strain genomes for metagenomic binning, comparative biology and taxonomic classification.</title>
        <authorList>
            <person name="Goeker M."/>
        </authorList>
    </citation>
    <scope>NUCLEOTIDE SEQUENCE [LARGE SCALE GENOMIC DNA]</scope>
    <source>
        <strain evidence="2 3">DSM 29853</strain>
    </source>
</reference>